<accession>A0A397UD44</accession>
<sequence>MHNEGQSFFCTREEKYGAVVYWEVSDPTRNLIWPQGSTTIATQANPLDQNIFMDEREAFEEALNQNIQKQNGDLIDLTDNTNMKGLYYSPFLEPNERPIKRARSASPRLGRSATPTSPTIKITINN</sequence>
<feature type="region of interest" description="Disordered" evidence="1">
    <location>
        <begin position="101"/>
        <end position="126"/>
    </location>
</feature>
<evidence type="ECO:0000256" key="1">
    <source>
        <dbReference type="SAM" id="MobiDB-lite"/>
    </source>
</evidence>
<name>A0A397UD44_9GLOM</name>
<feature type="compositionally biased region" description="Polar residues" evidence="1">
    <location>
        <begin position="113"/>
        <end position="126"/>
    </location>
</feature>
<proteinExistence type="predicted"/>
<dbReference type="Proteomes" id="UP000266673">
    <property type="component" value="Unassembled WGS sequence"/>
</dbReference>
<reference evidence="2 3" key="1">
    <citation type="submission" date="2018-06" db="EMBL/GenBank/DDBJ databases">
        <title>Comparative genomics reveals the genomic features of Rhizophagus irregularis, R. cerebriforme, R. diaphanum and Gigaspora rosea, and their symbiotic lifestyle signature.</title>
        <authorList>
            <person name="Morin E."/>
            <person name="San Clemente H."/>
            <person name="Chen E.C.H."/>
            <person name="De La Providencia I."/>
            <person name="Hainaut M."/>
            <person name="Kuo A."/>
            <person name="Kohler A."/>
            <person name="Murat C."/>
            <person name="Tang N."/>
            <person name="Roy S."/>
            <person name="Loubradou J."/>
            <person name="Henrissat B."/>
            <person name="Grigoriev I.V."/>
            <person name="Corradi N."/>
            <person name="Roux C."/>
            <person name="Martin F.M."/>
        </authorList>
    </citation>
    <scope>NUCLEOTIDE SEQUENCE [LARGE SCALE GENOMIC DNA]</scope>
    <source>
        <strain evidence="2 3">DAOM 194757</strain>
    </source>
</reference>
<evidence type="ECO:0000313" key="3">
    <source>
        <dbReference type="Proteomes" id="UP000266673"/>
    </source>
</evidence>
<evidence type="ECO:0000313" key="2">
    <source>
        <dbReference type="EMBL" id="RIB08245.1"/>
    </source>
</evidence>
<protein>
    <submittedName>
        <fullName evidence="2">Uncharacterized protein</fullName>
    </submittedName>
</protein>
<organism evidence="2 3">
    <name type="scientific">Gigaspora rosea</name>
    <dbReference type="NCBI Taxonomy" id="44941"/>
    <lineage>
        <taxon>Eukaryota</taxon>
        <taxon>Fungi</taxon>
        <taxon>Fungi incertae sedis</taxon>
        <taxon>Mucoromycota</taxon>
        <taxon>Glomeromycotina</taxon>
        <taxon>Glomeromycetes</taxon>
        <taxon>Diversisporales</taxon>
        <taxon>Gigasporaceae</taxon>
        <taxon>Gigaspora</taxon>
    </lineage>
</organism>
<keyword evidence="3" id="KW-1185">Reference proteome</keyword>
<dbReference type="AlphaFoldDB" id="A0A397UD44"/>
<gene>
    <name evidence="2" type="ORF">C2G38_2045318</name>
</gene>
<comment type="caution">
    <text evidence="2">The sequence shown here is derived from an EMBL/GenBank/DDBJ whole genome shotgun (WGS) entry which is preliminary data.</text>
</comment>
<dbReference type="EMBL" id="QKWP01001532">
    <property type="protein sequence ID" value="RIB08245.1"/>
    <property type="molecule type" value="Genomic_DNA"/>
</dbReference>